<dbReference type="PRINTS" id="PR00364">
    <property type="entry name" value="DISEASERSIST"/>
</dbReference>
<dbReference type="GeneID" id="115733252"/>
<evidence type="ECO:0000313" key="2">
    <source>
        <dbReference type="Proteomes" id="UP000827889"/>
    </source>
</evidence>
<dbReference type="InterPro" id="IPR002182">
    <property type="entry name" value="NB-ARC"/>
</dbReference>
<dbReference type="InterPro" id="IPR032675">
    <property type="entry name" value="LRR_dom_sf"/>
</dbReference>
<accession>A0ABM3HVW5</accession>
<gene>
    <name evidence="3" type="primary">LOC115733252</name>
</gene>
<dbReference type="Proteomes" id="UP000827889">
    <property type="component" value="Chromosome 9"/>
</dbReference>
<evidence type="ECO:0000259" key="1">
    <source>
        <dbReference type="Pfam" id="PF00931"/>
    </source>
</evidence>
<protein>
    <submittedName>
        <fullName evidence="3">Disease resistance protein L6-like</fullName>
    </submittedName>
</protein>
<sequence>MVFHCGSYGDVIKLIVEEVVQKLKTKYRFVTEHLVGIDDRVAALTELLDIGSNNVRLIGIHGMGGIGKTTLAKIVENAFWMHDQLRDLGREIICRENPISPGERSRIWIDKEVVIAMKTKEVKKNVQALNVDLYKSDLKTIRSEEIERFEHLRYLKLNWGTFHGNLANSLTNLRWIFWSNPPHRLFFKPTNMCLNNVVVIEFSDNAFIDNSKLQSLIKMAGKLKVLSLKRCHGINKTPDFSGCPNLERLNFERCSNLRKLDGSIGMFKSLIDLKIRACRSLGNLPNEIGNLVNLKHFSVEECPVKNLPDSIWKLKSLCELHFDNDYITAHYANSWELPSAIMLQKNLEVLRIRSPNLKGGLPSAIGNLSFLRVLCLLCTCISELPKTVRMLSRPQTLELLNCDEIQELPTLPPSLNNLRVSSESLQVVPAPLESTNLVLLDLDDGSSWKQEGKICNGDLVGMGKLSKLNKLKLELLNVPASAELASLSQLKELCLSSLDLRTPVQLPSSLLKLQVAKFNSAVSLSSRLENLSSLELTSSQVQEIQLSGLQLHNLTELILRGGDCETLERLKLSNLMKLKTVDVAYCAKLVEIQFVGAFESLELLSIKKCESFGGLGYAGEAESADELTMEEGRLILPSMVLCKLRWFRLDHCPKILQIQVLGTSNCGKNFFVMDCRLLQSVRGLSNLKKLKQLYIRDYDGLQVVEGLDELEVH</sequence>
<dbReference type="SUPFAM" id="SSF52540">
    <property type="entry name" value="P-loop containing nucleoside triphosphate hydrolases"/>
    <property type="match status" value="1"/>
</dbReference>
<dbReference type="Pfam" id="PF00931">
    <property type="entry name" value="NB-ARC"/>
    <property type="match status" value="1"/>
</dbReference>
<evidence type="ECO:0000313" key="3">
    <source>
        <dbReference type="RefSeq" id="XP_048140742.1"/>
    </source>
</evidence>
<organism evidence="2 3">
    <name type="scientific">Rhodamnia argentea</name>
    <dbReference type="NCBI Taxonomy" id="178133"/>
    <lineage>
        <taxon>Eukaryota</taxon>
        <taxon>Viridiplantae</taxon>
        <taxon>Streptophyta</taxon>
        <taxon>Embryophyta</taxon>
        <taxon>Tracheophyta</taxon>
        <taxon>Spermatophyta</taxon>
        <taxon>Magnoliopsida</taxon>
        <taxon>eudicotyledons</taxon>
        <taxon>Gunneridae</taxon>
        <taxon>Pentapetalae</taxon>
        <taxon>rosids</taxon>
        <taxon>malvids</taxon>
        <taxon>Myrtales</taxon>
        <taxon>Myrtaceae</taxon>
        <taxon>Myrtoideae</taxon>
        <taxon>Myrteae</taxon>
        <taxon>Australasian group</taxon>
        <taxon>Rhodamnia</taxon>
    </lineage>
</organism>
<dbReference type="PANTHER" id="PTHR11017:SF570">
    <property type="entry name" value="DISEASE RESISTANCE PROTEIN (TIR-NBS CLASS)-RELATED"/>
    <property type="match status" value="1"/>
</dbReference>
<proteinExistence type="predicted"/>
<reference evidence="3" key="1">
    <citation type="submission" date="2025-08" db="UniProtKB">
        <authorList>
            <consortium name="RefSeq"/>
        </authorList>
    </citation>
    <scope>IDENTIFICATION</scope>
    <source>
        <tissue evidence="3">Leaf</tissue>
    </source>
</reference>
<dbReference type="PANTHER" id="PTHR11017">
    <property type="entry name" value="LEUCINE-RICH REPEAT-CONTAINING PROTEIN"/>
    <property type="match status" value="1"/>
</dbReference>
<dbReference type="InterPro" id="IPR027417">
    <property type="entry name" value="P-loop_NTPase"/>
</dbReference>
<dbReference type="SUPFAM" id="SSF52058">
    <property type="entry name" value="L domain-like"/>
    <property type="match status" value="2"/>
</dbReference>
<dbReference type="Gene3D" id="3.40.50.300">
    <property type="entry name" value="P-loop containing nucleotide triphosphate hydrolases"/>
    <property type="match status" value="1"/>
</dbReference>
<dbReference type="InterPro" id="IPR044974">
    <property type="entry name" value="Disease_R_plants"/>
</dbReference>
<feature type="domain" description="NB-ARC" evidence="1">
    <location>
        <begin position="40"/>
        <end position="79"/>
    </location>
</feature>
<keyword evidence="2" id="KW-1185">Reference proteome</keyword>
<dbReference type="Gene3D" id="3.80.10.10">
    <property type="entry name" value="Ribonuclease Inhibitor"/>
    <property type="match status" value="2"/>
</dbReference>
<name>A0ABM3HVW5_9MYRT</name>
<dbReference type="RefSeq" id="XP_048140742.1">
    <property type="nucleotide sequence ID" value="XM_048284785.1"/>
</dbReference>